<accession>A0A0W0FFD1</accession>
<dbReference type="PANTHER" id="PTHR34315:SF4">
    <property type="entry name" value="INTRADIOL RING-CLEAVAGE DIOXYGENASES DOMAIN-CONTAINING PROTEIN"/>
    <property type="match status" value="1"/>
</dbReference>
<dbReference type="eggNOG" id="ENOG502QWMN">
    <property type="taxonomic scope" value="Eukaryota"/>
</dbReference>
<dbReference type="SUPFAM" id="SSF49482">
    <property type="entry name" value="Aromatic compound dioxygenase"/>
    <property type="match status" value="1"/>
</dbReference>
<comment type="caution">
    <text evidence="4">The sequence shown here is derived from an EMBL/GenBank/DDBJ whole genome shotgun (WGS) entry which is preliminary data.</text>
</comment>
<protein>
    <recommendedName>
        <fullName evidence="6">Intradiol ring-cleavage dioxygenases domain-containing protein</fullName>
    </recommendedName>
</protein>
<feature type="transmembrane region" description="Helical" evidence="2">
    <location>
        <begin position="392"/>
        <end position="415"/>
    </location>
</feature>
<evidence type="ECO:0008006" key="6">
    <source>
        <dbReference type="Google" id="ProtNLM"/>
    </source>
</evidence>
<feature type="region of interest" description="Disordered" evidence="1">
    <location>
        <begin position="174"/>
        <end position="219"/>
    </location>
</feature>
<evidence type="ECO:0000313" key="5">
    <source>
        <dbReference type="Proteomes" id="UP000054988"/>
    </source>
</evidence>
<keyword evidence="2" id="KW-0812">Transmembrane</keyword>
<feature type="chain" id="PRO_5006901643" description="Intradiol ring-cleavage dioxygenases domain-containing protein" evidence="3">
    <location>
        <begin position="19"/>
        <end position="417"/>
    </location>
</feature>
<keyword evidence="2" id="KW-1133">Transmembrane helix</keyword>
<proteinExistence type="predicted"/>
<evidence type="ECO:0000256" key="3">
    <source>
        <dbReference type="SAM" id="SignalP"/>
    </source>
</evidence>
<dbReference type="GO" id="GO:0016702">
    <property type="term" value="F:oxidoreductase activity, acting on single donors with incorporation of molecular oxygen, incorporation of two atoms of oxygen"/>
    <property type="evidence" value="ECO:0007669"/>
    <property type="project" value="InterPro"/>
</dbReference>
<dbReference type="CDD" id="cd03457">
    <property type="entry name" value="intradiol_dioxygenase_like"/>
    <property type="match status" value="1"/>
</dbReference>
<dbReference type="InterPro" id="IPR015889">
    <property type="entry name" value="Intradiol_dOase_core"/>
</dbReference>
<gene>
    <name evidence="4" type="ORF">WG66_12437</name>
</gene>
<dbReference type="EMBL" id="LATX01002020">
    <property type="protein sequence ID" value="KTB34997.1"/>
    <property type="molecule type" value="Genomic_DNA"/>
</dbReference>
<name>A0A0W0FFD1_MONRR</name>
<evidence type="ECO:0000256" key="2">
    <source>
        <dbReference type="SAM" id="Phobius"/>
    </source>
</evidence>
<keyword evidence="3" id="KW-0732">Signal</keyword>
<reference evidence="4 5" key="1">
    <citation type="submission" date="2015-12" db="EMBL/GenBank/DDBJ databases">
        <title>Draft genome sequence of Moniliophthora roreri, the causal agent of frosty pod rot of cacao.</title>
        <authorList>
            <person name="Aime M.C."/>
            <person name="Diaz-Valderrama J.R."/>
            <person name="Kijpornyongpan T."/>
            <person name="Phillips-Mora W."/>
        </authorList>
    </citation>
    <scope>NUCLEOTIDE SEQUENCE [LARGE SCALE GENOMIC DNA]</scope>
    <source>
        <strain evidence="4 5">MCA 2952</strain>
    </source>
</reference>
<feature type="compositionally biased region" description="Gly residues" evidence="1">
    <location>
        <begin position="174"/>
        <end position="187"/>
    </location>
</feature>
<dbReference type="Gene3D" id="2.60.130.10">
    <property type="entry name" value="Aromatic compound dioxygenase"/>
    <property type="match status" value="1"/>
</dbReference>
<sequence>MKFSALFTPIVLASVVLAHPEPHVHVSRAELARRQLAARERHLKARNCAADIAAFNARRKAKRSALSLAKRQESSSSASVASSTSASSTSSAAAPHYTTLKNTTCVLAPEVTEGPYYINNELMRQNLTEDQPGVPLVLDIGVMDVDSCTPLDNVFVEIWAANATGVYSGYPASSGGGGGEGGSGGPPSGAMSAGDASMTMSMPSGGGGGGMGSGGMSSTSLARNETFLRGGWPTDSAGIVELTTIYPGYYTGRTAHIHTMIHMNYTTSPNGTLSSHSGTLLHIGQFFFNESWNDQVYALSPYSENTGNTRTLNDADTILETENADGNNAYLDLELLGSTVQDGILGYITVGVSSSASYSITNTNYLNSTDASSSSNTSSATDGSSGNGDMKIFGVTGLYTSALVLVSAFFCYNIFGQ</sequence>
<evidence type="ECO:0000256" key="1">
    <source>
        <dbReference type="SAM" id="MobiDB-lite"/>
    </source>
</evidence>
<dbReference type="PANTHER" id="PTHR34315">
    <property type="match status" value="1"/>
</dbReference>
<feature type="compositionally biased region" description="Low complexity" evidence="1">
    <location>
        <begin position="188"/>
        <end position="203"/>
    </location>
</feature>
<feature type="compositionally biased region" description="Gly residues" evidence="1">
    <location>
        <begin position="204"/>
        <end position="215"/>
    </location>
</feature>
<organism evidence="4 5">
    <name type="scientific">Moniliophthora roreri</name>
    <name type="common">Frosty pod rot fungus</name>
    <name type="synonym">Monilia roreri</name>
    <dbReference type="NCBI Taxonomy" id="221103"/>
    <lineage>
        <taxon>Eukaryota</taxon>
        <taxon>Fungi</taxon>
        <taxon>Dikarya</taxon>
        <taxon>Basidiomycota</taxon>
        <taxon>Agaricomycotina</taxon>
        <taxon>Agaricomycetes</taxon>
        <taxon>Agaricomycetidae</taxon>
        <taxon>Agaricales</taxon>
        <taxon>Marasmiineae</taxon>
        <taxon>Marasmiaceae</taxon>
        <taxon>Moniliophthora</taxon>
    </lineage>
</organism>
<dbReference type="GO" id="GO:0005506">
    <property type="term" value="F:iron ion binding"/>
    <property type="evidence" value="ECO:0007669"/>
    <property type="project" value="InterPro"/>
</dbReference>
<keyword evidence="2" id="KW-0472">Membrane</keyword>
<dbReference type="Proteomes" id="UP000054988">
    <property type="component" value="Unassembled WGS sequence"/>
</dbReference>
<evidence type="ECO:0000313" key="4">
    <source>
        <dbReference type="EMBL" id="KTB34997.1"/>
    </source>
</evidence>
<dbReference type="AlphaFoldDB" id="A0A0W0FFD1"/>
<feature type="signal peptide" evidence="3">
    <location>
        <begin position="1"/>
        <end position="18"/>
    </location>
</feature>